<dbReference type="AlphaFoldDB" id="A0A0A1TCG0"/>
<dbReference type="STRING" id="1531966.A0A0A1TCG0"/>
<dbReference type="Proteomes" id="UP000039046">
    <property type="component" value="Unassembled WGS sequence"/>
</dbReference>
<reference evidence="2 3" key="1">
    <citation type="journal article" date="2015" name="Genome Announc.">
        <title>Draft Genome Sequence and Gene Annotation of the Entomopathogenic Fungus Verticillium hemipterigenum.</title>
        <authorList>
            <person name="Horn F."/>
            <person name="Habel A."/>
            <person name="Scharf D.H."/>
            <person name="Dworschak J."/>
            <person name="Brakhage A.A."/>
            <person name="Guthke R."/>
            <person name="Hertweck C."/>
            <person name="Linde J."/>
        </authorList>
    </citation>
    <scope>NUCLEOTIDE SEQUENCE [LARGE SCALE GENOMIC DNA]</scope>
</reference>
<dbReference type="PROSITE" id="PS50181">
    <property type="entry name" value="FBOX"/>
    <property type="match status" value="1"/>
</dbReference>
<organism evidence="2 3">
    <name type="scientific">[Torrubiella] hemipterigena</name>
    <dbReference type="NCBI Taxonomy" id="1531966"/>
    <lineage>
        <taxon>Eukaryota</taxon>
        <taxon>Fungi</taxon>
        <taxon>Dikarya</taxon>
        <taxon>Ascomycota</taxon>
        <taxon>Pezizomycotina</taxon>
        <taxon>Sordariomycetes</taxon>
        <taxon>Hypocreomycetidae</taxon>
        <taxon>Hypocreales</taxon>
        <taxon>Clavicipitaceae</taxon>
        <taxon>Clavicipitaceae incertae sedis</taxon>
        <taxon>'Torrubiella' clade</taxon>
    </lineage>
</organism>
<dbReference type="Gene3D" id="3.80.10.10">
    <property type="entry name" value="Ribonuclease Inhibitor"/>
    <property type="match status" value="1"/>
</dbReference>
<dbReference type="SUPFAM" id="SSF81383">
    <property type="entry name" value="F-box domain"/>
    <property type="match status" value="1"/>
</dbReference>
<dbReference type="HOGENOM" id="CLU_645886_0_0_1"/>
<evidence type="ECO:0000313" key="3">
    <source>
        <dbReference type="Proteomes" id="UP000039046"/>
    </source>
</evidence>
<dbReference type="InterPro" id="IPR032675">
    <property type="entry name" value="LRR_dom_sf"/>
</dbReference>
<protein>
    <recommendedName>
        <fullName evidence="1">F-box domain-containing protein</fullName>
    </recommendedName>
</protein>
<evidence type="ECO:0000313" key="2">
    <source>
        <dbReference type="EMBL" id="CEJ94706.1"/>
    </source>
</evidence>
<accession>A0A0A1TCG0</accession>
<feature type="domain" description="F-box" evidence="1">
    <location>
        <begin position="1"/>
        <end position="48"/>
    </location>
</feature>
<keyword evidence="3" id="KW-1185">Reference proteome</keyword>
<evidence type="ECO:0000259" key="1">
    <source>
        <dbReference type="PROSITE" id="PS50181"/>
    </source>
</evidence>
<proteinExistence type="predicted"/>
<dbReference type="EMBL" id="CDHN01000007">
    <property type="protein sequence ID" value="CEJ94706.1"/>
    <property type="molecule type" value="Genomic_DNA"/>
</dbReference>
<dbReference type="InterPro" id="IPR036047">
    <property type="entry name" value="F-box-like_dom_sf"/>
</dbReference>
<dbReference type="InterPro" id="IPR001810">
    <property type="entry name" value="F-box_dom"/>
</dbReference>
<name>A0A0A1TCG0_9HYPO</name>
<sequence length="425" mass="48107">MLLSLSNELVDSVIYFLDRKDIPSVRLVCRHLHKACQPRWEARVFDTLNFTLSETNIDELESIIQLATGREEVRRIWFLSSEAFGAHLHWPRDADGFARLDSENVARIVRILTKSFPNCTTVEVLRDYHHGAVRDETSLSAADVLSIIFHAMGLGMPPIDHFFISLETVPAEMDLCRILPSSYSSPSFWEAWAKIKTLQLAIRLRANGDDAQIAADLVCRAKSLTRLQMRDTHGTVNRICVFQCIKQAASFPSLTHLKLDGISYLSPASLIALLDRVTNTLTHLSLQYLKLNGSAKEVFEYLKGSFGHLSAVSVHSMEQAIANQPIETTVIFFCPIRRKITISMNGDDGFRVNDGWDRLSRRRFCVMGVWYRGPEMGHALSLLSECMYLASEPPANITEYSPDPPREFHEGYGDLELSTWKWNTA</sequence>
<gene>
    <name evidence="2" type="ORF">VHEMI10223</name>
</gene>
<dbReference type="Pfam" id="PF00646">
    <property type="entry name" value="F-box"/>
    <property type="match status" value="1"/>
</dbReference>